<sequence>MPGLTVASFLFHRIGEDGIPEYYEYWALGSLDLKKWFCDPTGHVIQPFHAAGMTSGSDFSRYARSPKPAQRYILATIACLFCTGTLVSFVGLVITAAAQKLHGAIYWNTPDLLLRMMHDEDGTVGSAKAKKIKLSRLYQLRGYFFHHVVNRRAIPVWIAGWAPTVGGLNRTVEDDLLAPKPLFYLDFSFLSSYVVNFIFPPSNVEQVNDTDVFGTFTTDEARRMCMAPSLSTPDSGSLGEKDEKTGSDIESVMQLPAART</sequence>
<dbReference type="Gene3D" id="1.10.4160.10">
    <property type="entry name" value="Hydantoin permease"/>
    <property type="match status" value="1"/>
</dbReference>
<comment type="similarity">
    <text evidence="2">Belongs to the purine-cytosine permease (2.A.39) family.</text>
</comment>
<gene>
    <name evidence="8" type="ORF">WG66_18633</name>
</gene>
<name>A0A0W0EXM5_MONRR</name>
<dbReference type="AlphaFoldDB" id="A0A0W0EXM5"/>
<feature type="region of interest" description="Disordered" evidence="6">
    <location>
        <begin position="228"/>
        <end position="260"/>
    </location>
</feature>
<evidence type="ECO:0000256" key="6">
    <source>
        <dbReference type="SAM" id="MobiDB-lite"/>
    </source>
</evidence>
<evidence type="ECO:0000313" key="9">
    <source>
        <dbReference type="Proteomes" id="UP000054988"/>
    </source>
</evidence>
<dbReference type="Proteomes" id="UP000054988">
    <property type="component" value="Unassembled WGS sequence"/>
</dbReference>
<evidence type="ECO:0000256" key="3">
    <source>
        <dbReference type="ARBA" id="ARBA00022692"/>
    </source>
</evidence>
<dbReference type="InterPro" id="IPR045225">
    <property type="entry name" value="Uracil/uridine/allantoin_perm"/>
</dbReference>
<dbReference type="GO" id="GO:0015205">
    <property type="term" value="F:nucleobase transmembrane transporter activity"/>
    <property type="evidence" value="ECO:0007669"/>
    <property type="project" value="TreeGrafter"/>
</dbReference>
<feature type="transmembrane region" description="Helical" evidence="7">
    <location>
        <begin position="72"/>
        <end position="94"/>
    </location>
</feature>
<evidence type="ECO:0000313" key="8">
    <source>
        <dbReference type="EMBL" id="KTB28788.1"/>
    </source>
</evidence>
<evidence type="ECO:0000256" key="7">
    <source>
        <dbReference type="SAM" id="Phobius"/>
    </source>
</evidence>
<evidence type="ECO:0000256" key="5">
    <source>
        <dbReference type="ARBA" id="ARBA00023136"/>
    </source>
</evidence>
<dbReference type="EMBL" id="LATX01002463">
    <property type="protein sequence ID" value="KTB28788.1"/>
    <property type="molecule type" value="Genomic_DNA"/>
</dbReference>
<evidence type="ECO:0000256" key="1">
    <source>
        <dbReference type="ARBA" id="ARBA00004141"/>
    </source>
</evidence>
<dbReference type="GO" id="GO:0005886">
    <property type="term" value="C:plasma membrane"/>
    <property type="evidence" value="ECO:0007669"/>
    <property type="project" value="TreeGrafter"/>
</dbReference>
<accession>A0A0W0EXM5</accession>
<keyword evidence="5 7" id="KW-0472">Membrane</keyword>
<comment type="subcellular location">
    <subcellularLocation>
        <location evidence="1">Membrane</location>
        <topology evidence="1">Multi-pass membrane protein</topology>
    </subcellularLocation>
</comment>
<dbReference type="PANTHER" id="PTHR30618:SF4">
    <property type="entry name" value="ALLANTOIN PERMEASE"/>
    <property type="match status" value="1"/>
</dbReference>
<reference evidence="8 9" key="1">
    <citation type="submission" date="2015-12" db="EMBL/GenBank/DDBJ databases">
        <title>Draft genome sequence of Moniliophthora roreri, the causal agent of frosty pod rot of cacao.</title>
        <authorList>
            <person name="Aime M.C."/>
            <person name="Diaz-Valderrama J.R."/>
            <person name="Kijpornyongpan T."/>
            <person name="Phillips-Mora W."/>
        </authorList>
    </citation>
    <scope>NUCLEOTIDE SEQUENCE [LARGE SCALE GENOMIC DNA]</scope>
    <source>
        <strain evidence="8 9">MCA 2952</strain>
    </source>
</reference>
<dbReference type="Pfam" id="PF02133">
    <property type="entry name" value="Transp_cyt_pur"/>
    <property type="match status" value="1"/>
</dbReference>
<evidence type="ECO:0000256" key="2">
    <source>
        <dbReference type="ARBA" id="ARBA00008974"/>
    </source>
</evidence>
<keyword evidence="4 7" id="KW-1133">Transmembrane helix</keyword>
<organism evidence="8 9">
    <name type="scientific">Moniliophthora roreri</name>
    <name type="common">Frosty pod rot fungus</name>
    <name type="synonym">Monilia roreri</name>
    <dbReference type="NCBI Taxonomy" id="221103"/>
    <lineage>
        <taxon>Eukaryota</taxon>
        <taxon>Fungi</taxon>
        <taxon>Dikarya</taxon>
        <taxon>Basidiomycota</taxon>
        <taxon>Agaricomycotina</taxon>
        <taxon>Agaricomycetes</taxon>
        <taxon>Agaricomycetidae</taxon>
        <taxon>Agaricales</taxon>
        <taxon>Marasmiineae</taxon>
        <taxon>Marasmiaceae</taxon>
        <taxon>Moniliophthora</taxon>
    </lineage>
</organism>
<comment type="caution">
    <text evidence="8">The sequence shown here is derived from an EMBL/GenBank/DDBJ whole genome shotgun (WGS) entry which is preliminary data.</text>
</comment>
<keyword evidence="3 7" id="KW-0812">Transmembrane</keyword>
<dbReference type="InterPro" id="IPR001248">
    <property type="entry name" value="Pur-cyt_permease"/>
</dbReference>
<protein>
    <submittedName>
        <fullName evidence="8">Uncharacterized protein</fullName>
    </submittedName>
</protein>
<dbReference type="PANTHER" id="PTHR30618">
    <property type="entry name" value="NCS1 FAMILY PURINE/PYRIMIDINE TRANSPORTER"/>
    <property type="match status" value="1"/>
</dbReference>
<evidence type="ECO:0000256" key="4">
    <source>
        <dbReference type="ARBA" id="ARBA00022989"/>
    </source>
</evidence>
<proteinExistence type="inferred from homology"/>